<feature type="transmembrane region" description="Helical" evidence="1">
    <location>
        <begin position="69"/>
        <end position="88"/>
    </location>
</feature>
<dbReference type="RefSeq" id="WP_132253644.1">
    <property type="nucleotide sequence ID" value="NZ_SMAL01000011.1"/>
</dbReference>
<feature type="transmembrane region" description="Helical" evidence="1">
    <location>
        <begin position="127"/>
        <end position="144"/>
    </location>
</feature>
<evidence type="ECO:0000313" key="4">
    <source>
        <dbReference type="Proteomes" id="UP000294902"/>
    </source>
</evidence>
<feature type="transmembrane region" description="Helical" evidence="1">
    <location>
        <begin position="7"/>
        <end position="25"/>
    </location>
</feature>
<dbReference type="EMBL" id="SMAL01000011">
    <property type="protein sequence ID" value="TCT12847.1"/>
    <property type="molecule type" value="Genomic_DNA"/>
</dbReference>
<feature type="domain" description="VanZ-like" evidence="2">
    <location>
        <begin position="11"/>
        <end position="144"/>
    </location>
</feature>
<organism evidence="3 4">
    <name type="scientific">Natranaerovirga pectinivora</name>
    <dbReference type="NCBI Taxonomy" id="682400"/>
    <lineage>
        <taxon>Bacteria</taxon>
        <taxon>Bacillati</taxon>
        <taxon>Bacillota</taxon>
        <taxon>Clostridia</taxon>
        <taxon>Lachnospirales</taxon>
        <taxon>Natranaerovirgaceae</taxon>
        <taxon>Natranaerovirga</taxon>
    </lineage>
</organism>
<keyword evidence="1" id="KW-0472">Membrane</keyword>
<comment type="caution">
    <text evidence="3">The sequence shown here is derived from an EMBL/GenBank/DDBJ whole genome shotgun (WGS) entry which is preliminary data.</text>
</comment>
<keyword evidence="4" id="KW-1185">Reference proteome</keyword>
<dbReference type="PIRSF" id="PIRSF019083">
    <property type="entry name" value="UCP019083_VanZ"/>
    <property type="match status" value="1"/>
</dbReference>
<protein>
    <submittedName>
        <fullName evidence="3">VanZ family protein</fullName>
    </submittedName>
</protein>
<dbReference type="InterPro" id="IPR016747">
    <property type="entry name" value="Phosphotransbutyrylase"/>
</dbReference>
<evidence type="ECO:0000256" key="1">
    <source>
        <dbReference type="SAM" id="Phobius"/>
    </source>
</evidence>
<name>A0A4R3MHY4_9FIRM</name>
<dbReference type="PANTHER" id="PTHR28008:SF1">
    <property type="entry name" value="DOMAIN PROTEIN, PUTATIVE (AFU_ORTHOLOGUE AFUA_3G10980)-RELATED"/>
    <property type="match status" value="1"/>
</dbReference>
<accession>A0A4R3MHY4</accession>
<dbReference type="NCBIfam" id="NF037970">
    <property type="entry name" value="vanZ_1"/>
    <property type="match status" value="1"/>
</dbReference>
<evidence type="ECO:0000313" key="3">
    <source>
        <dbReference type="EMBL" id="TCT12847.1"/>
    </source>
</evidence>
<dbReference type="OrthoDB" id="291892at2"/>
<sequence>MSKYLKASITIVLVLCWMGVIFYMSSQPATQSSELSRGVTANIIEIVERVMPDLNIQVGDIHKAVRKSAHFFVFLVLGILVINMLKICGVIGIKGIIFTLLICIMIAIADEVYQLYVPGRSGEVSDVIIDTAGALVGILIYSAFRKRRD</sequence>
<dbReference type="Pfam" id="PF04892">
    <property type="entry name" value="VanZ"/>
    <property type="match status" value="1"/>
</dbReference>
<dbReference type="InterPro" id="IPR006976">
    <property type="entry name" value="VanZ-like"/>
</dbReference>
<dbReference type="AlphaFoldDB" id="A0A4R3MHY4"/>
<dbReference type="PANTHER" id="PTHR28008">
    <property type="entry name" value="DOMAIN PROTEIN, PUTATIVE (AFU_ORTHOLOGUE AFUA_3G10980)-RELATED"/>
    <property type="match status" value="1"/>
</dbReference>
<evidence type="ECO:0000259" key="2">
    <source>
        <dbReference type="Pfam" id="PF04892"/>
    </source>
</evidence>
<proteinExistence type="predicted"/>
<dbReference type="Proteomes" id="UP000294902">
    <property type="component" value="Unassembled WGS sequence"/>
</dbReference>
<keyword evidence="1" id="KW-1133">Transmembrane helix</keyword>
<reference evidence="3 4" key="1">
    <citation type="submission" date="2019-03" db="EMBL/GenBank/DDBJ databases">
        <title>Genomic Encyclopedia of Type Strains, Phase IV (KMG-IV): sequencing the most valuable type-strain genomes for metagenomic binning, comparative biology and taxonomic classification.</title>
        <authorList>
            <person name="Goeker M."/>
        </authorList>
    </citation>
    <scope>NUCLEOTIDE SEQUENCE [LARGE SCALE GENOMIC DNA]</scope>
    <source>
        <strain evidence="3 4">DSM 24629</strain>
    </source>
</reference>
<gene>
    <name evidence="3" type="ORF">EDC18_11118</name>
</gene>
<keyword evidence="1" id="KW-0812">Transmembrane</keyword>
<feature type="transmembrane region" description="Helical" evidence="1">
    <location>
        <begin position="95"/>
        <end position="115"/>
    </location>
</feature>